<keyword evidence="2" id="KW-0808">Transferase</keyword>
<keyword evidence="5" id="KW-1185">Reference proteome</keyword>
<evidence type="ECO:0000256" key="2">
    <source>
        <dbReference type="ARBA" id="ARBA00022679"/>
    </source>
</evidence>
<dbReference type="GO" id="GO:0006388">
    <property type="term" value="P:tRNA splicing, via endonucleolytic cleavage and ligation"/>
    <property type="evidence" value="ECO:0007669"/>
    <property type="project" value="TreeGrafter"/>
</dbReference>
<evidence type="ECO:0000256" key="3">
    <source>
        <dbReference type="ARBA" id="ARBA00023027"/>
    </source>
</evidence>
<dbReference type="InterPro" id="IPR042081">
    <property type="entry name" value="RNA_2'-PTrans_C"/>
</dbReference>
<gene>
    <name evidence="4" type="ORF">Fadolivirus_1_1040</name>
</gene>
<dbReference type="InterPro" id="IPR042080">
    <property type="entry name" value="RNA_2'-PTrans_N"/>
</dbReference>
<proteinExistence type="inferred from homology"/>
<comment type="similarity">
    <text evidence="1">Belongs to the KptA/TPT1 family.</text>
</comment>
<name>A0A7D3R2G5_9VIRU</name>
<dbReference type="Gene3D" id="3.20.170.30">
    <property type="match status" value="1"/>
</dbReference>
<evidence type="ECO:0000256" key="1">
    <source>
        <dbReference type="ARBA" id="ARBA00009836"/>
    </source>
</evidence>
<evidence type="ECO:0000313" key="5">
    <source>
        <dbReference type="Proteomes" id="UP001162001"/>
    </source>
</evidence>
<dbReference type="InterPro" id="IPR002745">
    <property type="entry name" value="Ptrans_KptA/Tpt1"/>
</dbReference>
<protein>
    <submittedName>
        <fullName evidence="4">RNA 2'-phosphotransferase kptA</fullName>
    </submittedName>
</protein>
<dbReference type="EMBL" id="MT418680">
    <property type="protein sequence ID" value="QKF94498.1"/>
    <property type="molecule type" value="Genomic_DNA"/>
</dbReference>
<dbReference type="PANTHER" id="PTHR12684:SF2">
    <property type="entry name" value="TRNA 2'-PHOSPHOTRANSFERASE 1"/>
    <property type="match status" value="1"/>
</dbReference>
<keyword evidence="3" id="KW-0520">NAD</keyword>
<dbReference type="Gene3D" id="1.10.10.970">
    <property type="entry name" value="RNA 2'-phosphotransferase, Tpt1/KptA family, N-terminal domain"/>
    <property type="match status" value="1"/>
</dbReference>
<dbReference type="PANTHER" id="PTHR12684">
    <property type="entry name" value="PUTATIVE PHOSPHOTRANSFERASE"/>
    <property type="match status" value="1"/>
</dbReference>
<organism evidence="4 5">
    <name type="scientific">Fadolivirus FV1/VV64</name>
    <dbReference type="NCBI Taxonomy" id="3070911"/>
    <lineage>
        <taxon>Viruses</taxon>
        <taxon>Varidnaviria</taxon>
        <taxon>Bamfordvirae</taxon>
        <taxon>Nucleocytoviricota</taxon>
        <taxon>Megaviricetes</taxon>
        <taxon>Imitervirales</taxon>
        <taxon>Mimiviridae</taxon>
        <taxon>Klosneuvirinae</taxon>
        <taxon>Fadolivirus</taxon>
        <taxon>Fadolivirus algeromassiliense</taxon>
    </lineage>
</organism>
<evidence type="ECO:0000313" key="4">
    <source>
        <dbReference type="EMBL" id="QKF94498.1"/>
    </source>
</evidence>
<reference evidence="4 5" key="1">
    <citation type="submission" date="2020-04" db="EMBL/GenBank/DDBJ databases">
        <title>Advantages and limits of metagenomic assembly and binning of a giant virus.</title>
        <authorList>
            <person name="Schulz F."/>
            <person name="Andreani J."/>
            <person name="Francis R."/>
            <person name="Boudjemaa H."/>
            <person name="Bou Khalil J.Y."/>
            <person name="Lee J."/>
            <person name="La Scola B."/>
            <person name="Woyke T."/>
        </authorList>
    </citation>
    <scope>NUCLEOTIDE SEQUENCE [LARGE SCALE GENOMIC DNA]</scope>
    <source>
        <strain evidence="4 5">FV1/VV64</strain>
    </source>
</reference>
<dbReference type="Pfam" id="PF01885">
    <property type="entry name" value="PTS_2-RNA"/>
    <property type="match status" value="1"/>
</dbReference>
<dbReference type="Proteomes" id="UP001162001">
    <property type="component" value="Segment"/>
</dbReference>
<sequence>MGVCIINFKTFIMQSNYYYTGLSKALTWLLRHHAVEQGLKISEDGYVLWDDISKMEQFKQYTLSDVKYVVNTNDKKRFGIKEENGKLYIRANQGHSHEVASKIKQDELLTKITEPLDMIVHGTTYQAFREIQKTGLKRMGRAQIHFAVDDNFVTGNQQQSGIRGNCQVLVYLDMKKAMDDGIEFYISENKVVLSPGVGEEGIIEPKYFKKVIDKKSGKIIL</sequence>
<dbReference type="GO" id="GO:0000215">
    <property type="term" value="F:tRNA 2'-phosphotransferase activity"/>
    <property type="evidence" value="ECO:0007669"/>
    <property type="project" value="TreeGrafter"/>
</dbReference>
<accession>A0A7D3R2G5</accession>
<dbReference type="SUPFAM" id="SSF56399">
    <property type="entry name" value="ADP-ribosylation"/>
    <property type="match status" value="1"/>
</dbReference>